<name>A0A090DF51_MESPL</name>
<feature type="compositionally biased region" description="Polar residues" evidence="1">
    <location>
        <begin position="198"/>
        <end position="207"/>
    </location>
</feature>
<organism evidence="2 3">
    <name type="scientific">Mesorhizobium plurifarium</name>
    <dbReference type="NCBI Taxonomy" id="69974"/>
    <lineage>
        <taxon>Bacteria</taxon>
        <taxon>Pseudomonadati</taxon>
        <taxon>Pseudomonadota</taxon>
        <taxon>Alphaproteobacteria</taxon>
        <taxon>Hyphomicrobiales</taxon>
        <taxon>Phyllobacteriaceae</taxon>
        <taxon>Mesorhizobium</taxon>
    </lineage>
</organism>
<evidence type="ECO:0000256" key="1">
    <source>
        <dbReference type="SAM" id="MobiDB-lite"/>
    </source>
</evidence>
<protein>
    <submittedName>
        <fullName evidence="2">Uncharacterized protein</fullName>
    </submittedName>
</protein>
<dbReference type="Proteomes" id="UP000045285">
    <property type="component" value="Unassembled WGS sequence"/>
</dbReference>
<dbReference type="AlphaFoldDB" id="A0A090DF51"/>
<dbReference type="EMBL" id="CCMZ01000003">
    <property type="protein sequence ID" value="CDX11702.1"/>
    <property type="molecule type" value="Genomic_DNA"/>
</dbReference>
<sequence length="207" mass="22583">MSDQSSMHAYLNWTKQRIDEMDAILASLEAKASQVKVDSKAGADRIVADLRKRRDEFEASAKAQAKAGQAAVRENTAKLESQWRRFETEVNTYFETVGKQAEQQKATFLQAAAAQAKAWRETAEAFHNEAGKAMTARRADIDAAVTRMKADAAEAEARLHELMQAGGESWAALSAALAESRQAFDRANQKAGDAMKGGSQTESKPST</sequence>
<reference evidence="3" key="1">
    <citation type="submission" date="2014-08" db="EMBL/GenBank/DDBJ databases">
        <authorList>
            <person name="Moulin L."/>
        </authorList>
    </citation>
    <scope>NUCLEOTIDE SEQUENCE [LARGE SCALE GENOMIC DNA]</scope>
</reference>
<feature type="region of interest" description="Disordered" evidence="1">
    <location>
        <begin position="184"/>
        <end position="207"/>
    </location>
</feature>
<evidence type="ECO:0000313" key="2">
    <source>
        <dbReference type="EMBL" id="CDX11702.1"/>
    </source>
</evidence>
<evidence type="ECO:0000313" key="3">
    <source>
        <dbReference type="Proteomes" id="UP000045285"/>
    </source>
</evidence>
<gene>
    <name evidence="2" type="ORF">MPL3356_110112</name>
</gene>
<accession>A0A090DF51</accession>
<proteinExistence type="predicted"/>
<keyword evidence="3" id="KW-1185">Reference proteome</keyword>